<evidence type="ECO:0000313" key="2">
    <source>
        <dbReference type="EMBL" id="TFL05342.1"/>
    </source>
</evidence>
<accession>A0A5C3QTW3</accession>
<dbReference type="OrthoDB" id="2646484at2759"/>
<dbReference type="Proteomes" id="UP000305067">
    <property type="component" value="Unassembled WGS sequence"/>
</dbReference>
<organism evidence="2 3">
    <name type="scientific">Pterulicium gracile</name>
    <dbReference type="NCBI Taxonomy" id="1884261"/>
    <lineage>
        <taxon>Eukaryota</taxon>
        <taxon>Fungi</taxon>
        <taxon>Dikarya</taxon>
        <taxon>Basidiomycota</taxon>
        <taxon>Agaricomycotina</taxon>
        <taxon>Agaricomycetes</taxon>
        <taxon>Agaricomycetidae</taxon>
        <taxon>Agaricales</taxon>
        <taxon>Pleurotineae</taxon>
        <taxon>Pterulaceae</taxon>
        <taxon>Pterulicium</taxon>
    </lineage>
</organism>
<gene>
    <name evidence="2" type="ORF">BDV98DRAFT_293287</name>
</gene>
<feature type="region of interest" description="Disordered" evidence="1">
    <location>
        <begin position="433"/>
        <end position="630"/>
    </location>
</feature>
<reference evidence="2 3" key="1">
    <citation type="journal article" date="2019" name="Nat. Ecol. Evol.">
        <title>Megaphylogeny resolves global patterns of mushroom evolution.</title>
        <authorList>
            <person name="Varga T."/>
            <person name="Krizsan K."/>
            <person name="Foldi C."/>
            <person name="Dima B."/>
            <person name="Sanchez-Garcia M."/>
            <person name="Sanchez-Ramirez S."/>
            <person name="Szollosi G.J."/>
            <person name="Szarkandi J.G."/>
            <person name="Papp V."/>
            <person name="Albert L."/>
            <person name="Andreopoulos W."/>
            <person name="Angelini C."/>
            <person name="Antonin V."/>
            <person name="Barry K.W."/>
            <person name="Bougher N.L."/>
            <person name="Buchanan P."/>
            <person name="Buyck B."/>
            <person name="Bense V."/>
            <person name="Catcheside P."/>
            <person name="Chovatia M."/>
            <person name="Cooper J."/>
            <person name="Damon W."/>
            <person name="Desjardin D."/>
            <person name="Finy P."/>
            <person name="Geml J."/>
            <person name="Haridas S."/>
            <person name="Hughes K."/>
            <person name="Justo A."/>
            <person name="Karasinski D."/>
            <person name="Kautmanova I."/>
            <person name="Kiss B."/>
            <person name="Kocsube S."/>
            <person name="Kotiranta H."/>
            <person name="LaButti K.M."/>
            <person name="Lechner B.E."/>
            <person name="Liimatainen K."/>
            <person name="Lipzen A."/>
            <person name="Lukacs Z."/>
            <person name="Mihaltcheva S."/>
            <person name="Morgado L.N."/>
            <person name="Niskanen T."/>
            <person name="Noordeloos M.E."/>
            <person name="Ohm R.A."/>
            <person name="Ortiz-Santana B."/>
            <person name="Ovrebo C."/>
            <person name="Racz N."/>
            <person name="Riley R."/>
            <person name="Savchenko A."/>
            <person name="Shiryaev A."/>
            <person name="Soop K."/>
            <person name="Spirin V."/>
            <person name="Szebenyi C."/>
            <person name="Tomsovsky M."/>
            <person name="Tulloss R.E."/>
            <person name="Uehling J."/>
            <person name="Grigoriev I.V."/>
            <person name="Vagvolgyi C."/>
            <person name="Papp T."/>
            <person name="Martin F.M."/>
            <person name="Miettinen O."/>
            <person name="Hibbett D.S."/>
            <person name="Nagy L.G."/>
        </authorList>
    </citation>
    <scope>NUCLEOTIDE SEQUENCE [LARGE SCALE GENOMIC DNA]</scope>
    <source>
        <strain evidence="2 3">CBS 309.79</strain>
    </source>
</reference>
<evidence type="ECO:0000313" key="3">
    <source>
        <dbReference type="Proteomes" id="UP000305067"/>
    </source>
</evidence>
<sequence length="844" mass="90967">MPRPNPTTVVSLDLSTLLSQVSTEHTTALVSEQLPNILSSDCLCSSSSEAYISPHHIQDEVAECGEARRTVRANATLAIISVNASKSIESVRSWADRVIQPEAPNHTPWEFSAAPCVRPESQLTFHPQKQGSLRSASASEDNTGAISVLFNKASYAQEITVAHRGRTRCMSIPVPASLVNHRTAEGLGGLNNGIGFLKDRLDGLNDAAVLTDREKSKMQEPTPTLVLSDSQHDIPVSLESSSNLVPSTEPLASRRGKNVSPLRVASRSVSTQDSYPGIPTAFLGSPSANSPYSPAFPQVMSDGDPETAIDEMIRSLRAQCDTIALSPILQEFKGEKVPRLAAHPSIIEQSGTTSQEVSRRDRPMRRSRSYTVLESSEARRLSSAPPQLPLPPLPLYTLKPSSTQRAVSLEPQRISPPMQGILKMSRNVRFASLPHKRKHQSAPSVPSGADTRTQCRPGTPPALGSTSRRVPVGDVLSHPLPRPSPPLVPQASILASPDPQPGLAVSSGFSSRRTVPTQAVPSLRSGPPSRQPSPIPAVPPLPRDPLFMPPLPSQAAPPVPLDLSRRRPAQVTPAVPPLPLDTLSRGPVQATPAVPPPPLDPPSRRIPTGQGIPRPASFVTGPRRSEPMSPSKIAKFRAIPSRADPPVSILAISPSTNKQQTIAPLGVSRRQNLPARRHHHSPTITDIRSVTYPASPPKLPSVNQRRRQTFSSIHTAPSPQTVLQMARRGSTVSPGPFNPLANVPIVQMPLRHEQSPSPGPDTRRYRIDHRNMSSVTHSIEGGVAPNMTASPSQNNMSAPPKSSSLHGRKFSVVNENELRREGRSRGGSLRGKVPEPFKNIFKFK</sequence>
<feature type="region of interest" description="Disordered" evidence="1">
    <location>
        <begin position="346"/>
        <end position="392"/>
    </location>
</feature>
<name>A0A5C3QTW3_9AGAR</name>
<dbReference type="AlphaFoldDB" id="A0A5C3QTW3"/>
<feature type="compositionally biased region" description="Polar residues" evidence="1">
    <location>
        <begin position="347"/>
        <end position="356"/>
    </location>
</feature>
<feature type="region of interest" description="Disordered" evidence="1">
    <location>
        <begin position="786"/>
        <end position="844"/>
    </location>
</feature>
<feature type="compositionally biased region" description="Polar residues" evidence="1">
    <location>
        <begin position="507"/>
        <end position="520"/>
    </location>
</feature>
<protein>
    <submittedName>
        <fullName evidence="2">Uncharacterized protein</fullName>
    </submittedName>
</protein>
<evidence type="ECO:0000256" key="1">
    <source>
        <dbReference type="SAM" id="MobiDB-lite"/>
    </source>
</evidence>
<keyword evidence="3" id="KW-1185">Reference proteome</keyword>
<feature type="region of interest" description="Disordered" evidence="1">
    <location>
        <begin position="238"/>
        <end position="259"/>
    </location>
</feature>
<proteinExistence type="predicted"/>
<dbReference type="EMBL" id="ML178817">
    <property type="protein sequence ID" value="TFL05342.1"/>
    <property type="molecule type" value="Genomic_DNA"/>
</dbReference>
<feature type="compositionally biased region" description="Pro residues" evidence="1">
    <location>
        <begin position="529"/>
        <end position="560"/>
    </location>
</feature>
<feature type="compositionally biased region" description="Polar residues" evidence="1">
    <location>
        <begin position="787"/>
        <end position="805"/>
    </location>
</feature>